<accession>A0A9D3MS97</accession>
<comment type="caution">
    <text evidence="2">The sequence shown here is derived from an EMBL/GenBank/DDBJ whole genome shotgun (WGS) entry which is preliminary data.</text>
</comment>
<dbReference type="Proteomes" id="UP001044222">
    <property type="component" value="Unassembled WGS sequence"/>
</dbReference>
<dbReference type="EMBL" id="JAFIRN010000003">
    <property type="protein sequence ID" value="KAG5853113.1"/>
    <property type="molecule type" value="Genomic_DNA"/>
</dbReference>
<evidence type="ECO:0000313" key="3">
    <source>
        <dbReference type="Proteomes" id="UP001044222"/>
    </source>
</evidence>
<keyword evidence="3" id="KW-1185">Reference proteome</keyword>
<reference evidence="2" key="1">
    <citation type="submission" date="2021-01" db="EMBL/GenBank/DDBJ databases">
        <title>A chromosome-scale assembly of European eel, Anguilla anguilla.</title>
        <authorList>
            <person name="Henkel C."/>
            <person name="Jong-Raadsen S.A."/>
            <person name="Dufour S."/>
            <person name="Weltzien F.-A."/>
            <person name="Palstra A.P."/>
            <person name="Pelster B."/>
            <person name="Spaink H.P."/>
            <person name="Van Den Thillart G.E."/>
            <person name="Jansen H."/>
            <person name="Zahm M."/>
            <person name="Klopp C."/>
            <person name="Cedric C."/>
            <person name="Louis A."/>
            <person name="Berthelot C."/>
            <person name="Parey E."/>
            <person name="Roest Crollius H."/>
            <person name="Montfort J."/>
            <person name="Robinson-Rechavi M."/>
            <person name="Bucao C."/>
            <person name="Bouchez O."/>
            <person name="Gislard M."/>
            <person name="Lluch J."/>
            <person name="Milhes M."/>
            <person name="Lampietro C."/>
            <person name="Lopez Roques C."/>
            <person name="Donnadieu C."/>
            <person name="Braasch I."/>
            <person name="Desvignes T."/>
            <person name="Postlethwait J."/>
            <person name="Bobe J."/>
            <person name="Guiguen Y."/>
            <person name="Dirks R."/>
        </authorList>
    </citation>
    <scope>NUCLEOTIDE SEQUENCE</scope>
    <source>
        <strain evidence="2">Tag_6206</strain>
        <tissue evidence="2">Liver</tissue>
    </source>
</reference>
<feature type="chain" id="PRO_5039242961" description="Secreted protein" evidence="1">
    <location>
        <begin position="28"/>
        <end position="88"/>
    </location>
</feature>
<feature type="signal peptide" evidence="1">
    <location>
        <begin position="1"/>
        <end position="27"/>
    </location>
</feature>
<sequence>MCACVRMCVRACVCVLACVCVCVYMHACVCVRVCMCACACVCLLSAGCEDGLTSELKSEPNRLSCGPEDCLPSGGKTPLTKTDSLHSM</sequence>
<evidence type="ECO:0000313" key="2">
    <source>
        <dbReference type="EMBL" id="KAG5853113.1"/>
    </source>
</evidence>
<organism evidence="2 3">
    <name type="scientific">Anguilla anguilla</name>
    <name type="common">European freshwater eel</name>
    <name type="synonym">Muraena anguilla</name>
    <dbReference type="NCBI Taxonomy" id="7936"/>
    <lineage>
        <taxon>Eukaryota</taxon>
        <taxon>Metazoa</taxon>
        <taxon>Chordata</taxon>
        <taxon>Craniata</taxon>
        <taxon>Vertebrata</taxon>
        <taxon>Euteleostomi</taxon>
        <taxon>Actinopterygii</taxon>
        <taxon>Neopterygii</taxon>
        <taxon>Teleostei</taxon>
        <taxon>Anguilliformes</taxon>
        <taxon>Anguillidae</taxon>
        <taxon>Anguilla</taxon>
    </lineage>
</organism>
<protein>
    <recommendedName>
        <fullName evidence="4">Secreted protein</fullName>
    </recommendedName>
</protein>
<evidence type="ECO:0000256" key="1">
    <source>
        <dbReference type="SAM" id="SignalP"/>
    </source>
</evidence>
<evidence type="ECO:0008006" key="4">
    <source>
        <dbReference type="Google" id="ProtNLM"/>
    </source>
</evidence>
<dbReference type="AlphaFoldDB" id="A0A9D3MS97"/>
<proteinExistence type="predicted"/>
<keyword evidence="1" id="KW-0732">Signal</keyword>
<name>A0A9D3MS97_ANGAN</name>
<gene>
    <name evidence="2" type="ORF">ANANG_G00069650</name>
</gene>